<dbReference type="SUPFAM" id="SSF54001">
    <property type="entry name" value="Cysteine proteinases"/>
    <property type="match status" value="1"/>
</dbReference>
<dbReference type="InterPro" id="IPR025660">
    <property type="entry name" value="Pept_his_AS"/>
</dbReference>
<organism evidence="3 4">
    <name type="scientific">Bdellovibrio bacteriovorus</name>
    <dbReference type="NCBI Taxonomy" id="959"/>
    <lineage>
        <taxon>Bacteria</taxon>
        <taxon>Pseudomonadati</taxon>
        <taxon>Bdellovibrionota</taxon>
        <taxon>Bdellovibrionia</taxon>
        <taxon>Bdellovibrionales</taxon>
        <taxon>Pseudobdellovibrionaceae</taxon>
        <taxon>Bdellovibrio</taxon>
    </lineage>
</organism>
<protein>
    <recommendedName>
        <fullName evidence="2">Peptidase C1A papain C-terminal domain-containing protein</fullName>
    </recommendedName>
</protein>
<dbReference type="PRINTS" id="PR00705">
    <property type="entry name" value="PAPAIN"/>
</dbReference>
<accession>A0A150WN40</accession>
<dbReference type="AlphaFoldDB" id="A0A150WN40"/>
<dbReference type="GO" id="GO:0008234">
    <property type="term" value="F:cysteine-type peptidase activity"/>
    <property type="evidence" value="ECO:0007669"/>
    <property type="project" value="InterPro"/>
</dbReference>
<dbReference type="InterPro" id="IPR000668">
    <property type="entry name" value="Peptidase_C1A_C"/>
</dbReference>
<dbReference type="Pfam" id="PF00112">
    <property type="entry name" value="Peptidase_C1"/>
    <property type="match status" value="1"/>
</dbReference>
<dbReference type="GO" id="GO:0006508">
    <property type="term" value="P:proteolysis"/>
    <property type="evidence" value="ECO:0007669"/>
    <property type="project" value="InterPro"/>
</dbReference>
<dbReference type="CDD" id="cd02248">
    <property type="entry name" value="Peptidase_C1A"/>
    <property type="match status" value="1"/>
</dbReference>
<comment type="similarity">
    <text evidence="1">Belongs to the peptidase C1 family.</text>
</comment>
<dbReference type="Gene3D" id="3.90.70.10">
    <property type="entry name" value="Cysteine proteinases"/>
    <property type="match status" value="1"/>
</dbReference>
<evidence type="ECO:0000313" key="3">
    <source>
        <dbReference type="EMBL" id="KYG65830.1"/>
    </source>
</evidence>
<dbReference type="SMART" id="SM00645">
    <property type="entry name" value="Pept_C1"/>
    <property type="match status" value="1"/>
</dbReference>
<dbReference type="InterPro" id="IPR013128">
    <property type="entry name" value="Peptidase_C1A"/>
</dbReference>
<comment type="caution">
    <text evidence="3">The sequence shown here is derived from an EMBL/GenBank/DDBJ whole genome shotgun (WGS) entry which is preliminary data.</text>
</comment>
<gene>
    <name evidence="3" type="ORF">AZI86_01785</name>
</gene>
<reference evidence="3 4" key="1">
    <citation type="submission" date="2016-03" db="EMBL/GenBank/DDBJ databases">
        <authorList>
            <person name="Ploux O."/>
        </authorList>
    </citation>
    <scope>NUCLEOTIDE SEQUENCE [LARGE SCALE GENOMIC DNA]</scope>
    <source>
        <strain evidence="3 4">R0</strain>
    </source>
</reference>
<dbReference type="PROSITE" id="PS00639">
    <property type="entry name" value="THIOL_PROTEASE_HIS"/>
    <property type="match status" value="1"/>
</dbReference>
<keyword evidence="4" id="KW-1185">Reference proteome</keyword>
<proteinExistence type="inferred from homology"/>
<dbReference type="Proteomes" id="UP000075320">
    <property type="component" value="Unassembled WGS sequence"/>
</dbReference>
<dbReference type="PANTHER" id="PTHR12411">
    <property type="entry name" value="CYSTEINE PROTEASE FAMILY C1-RELATED"/>
    <property type="match status" value="1"/>
</dbReference>
<name>A0A150WN40_BDEBC</name>
<dbReference type="InterPro" id="IPR038765">
    <property type="entry name" value="Papain-like_cys_pep_sf"/>
</dbReference>
<sequence>MCLLLFVAPFSWAEVDSIKVLNKKIQDSQGQWVAGRTSVSDLSWAEKRAMMDSSLLPHPEVQFEIPDEGIKAFATPISIDWRNKDGKSWLTPIRHQGSCGSCLAFAATATLEAQYKITQNKSYKLSPQFLFSCGGGVCKKGWYPNQAAKFLLNTGVTDESCLPYMSSGGSDISCSRACGDSSKRAVKISSFSLPTDNARNLSAIREALQRGPLVTTMAAYNDFMNYRGGIYKRVSNSLVGGHAIVIIGYNDKDRYLIIRNSWGTSWGERGYGRISYDDTSGIGATTWKYEVPKAKVFDLPILNASLDFQVEKEALSGRQPAGNLAEPDFMLTAPVPSKNATDSFELTLKNLSGFNGEITFHQRHEGIEKTIQLNSPATELKIRLNSNLLAAGDWEFYVSAKDSAGRVITSEKHVLTMEP</sequence>
<evidence type="ECO:0000259" key="2">
    <source>
        <dbReference type="SMART" id="SM00645"/>
    </source>
</evidence>
<feature type="domain" description="Peptidase C1A papain C-terminal" evidence="2">
    <location>
        <begin position="75"/>
        <end position="291"/>
    </location>
</feature>
<evidence type="ECO:0000313" key="4">
    <source>
        <dbReference type="Proteomes" id="UP000075320"/>
    </source>
</evidence>
<dbReference type="InterPro" id="IPR039417">
    <property type="entry name" value="Peptidase_C1A_papain-like"/>
</dbReference>
<evidence type="ECO:0000256" key="1">
    <source>
        <dbReference type="ARBA" id="ARBA00008455"/>
    </source>
</evidence>
<dbReference type="EMBL" id="LUKE01000001">
    <property type="protein sequence ID" value="KYG65830.1"/>
    <property type="molecule type" value="Genomic_DNA"/>
</dbReference>